<comment type="caution">
    <text evidence="1">The sequence shown here is derived from an EMBL/GenBank/DDBJ whole genome shotgun (WGS) entry which is preliminary data.</text>
</comment>
<protein>
    <submittedName>
        <fullName evidence="1">Uncharacterized protein</fullName>
    </submittedName>
</protein>
<keyword evidence="2" id="KW-1185">Reference proteome</keyword>
<sequence>MTAVALATRLLQYSALLPHLIDAEPFLQFAVTLQGRIYPPLLAASGAMFCIGLAWFTFLKLHLRKGEQRLRQTNQKSLPQQAVGRADQYRQGFQPYVLRLRKVNSYGHVSRTNVRGLSIITYN</sequence>
<evidence type="ECO:0000313" key="1">
    <source>
        <dbReference type="EMBL" id="KAF2462706.1"/>
    </source>
</evidence>
<dbReference type="Proteomes" id="UP000799755">
    <property type="component" value="Unassembled WGS sequence"/>
</dbReference>
<proteinExistence type="predicted"/>
<evidence type="ECO:0000313" key="2">
    <source>
        <dbReference type="Proteomes" id="UP000799755"/>
    </source>
</evidence>
<dbReference type="EMBL" id="MU003566">
    <property type="protein sequence ID" value="KAF2462706.1"/>
    <property type="molecule type" value="Genomic_DNA"/>
</dbReference>
<accession>A0ACB6Q794</accession>
<gene>
    <name evidence="1" type="ORF">BDR25DRAFT_363675</name>
</gene>
<name>A0ACB6Q794_9PLEO</name>
<reference evidence="1" key="1">
    <citation type="journal article" date="2020" name="Stud. Mycol.">
        <title>101 Dothideomycetes genomes: a test case for predicting lifestyles and emergence of pathogens.</title>
        <authorList>
            <person name="Haridas S."/>
            <person name="Albert R."/>
            <person name="Binder M."/>
            <person name="Bloem J."/>
            <person name="Labutti K."/>
            <person name="Salamov A."/>
            <person name="Andreopoulos B."/>
            <person name="Baker S."/>
            <person name="Barry K."/>
            <person name="Bills G."/>
            <person name="Bluhm B."/>
            <person name="Cannon C."/>
            <person name="Castanera R."/>
            <person name="Culley D."/>
            <person name="Daum C."/>
            <person name="Ezra D."/>
            <person name="Gonzalez J."/>
            <person name="Henrissat B."/>
            <person name="Kuo A."/>
            <person name="Liang C."/>
            <person name="Lipzen A."/>
            <person name="Lutzoni F."/>
            <person name="Magnuson J."/>
            <person name="Mondo S."/>
            <person name="Nolan M."/>
            <person name="Ohm R."/>
            <person name="Pangilinan J."/>
            <person name="Park H.-J."/>
            <person name="Ramirez L."/>
            <person name="Alfaro M."/>
            <person name="Sun H."/>
            <person name="Tritt A."/>
            <person name="Yoshinaga Y."/>
            <person name="Zwiers L.-H."/>
            <person name="Turgeon B."/>
            <person name="Goodwin S."/>
            <person name="Spatafora J."/>
            <person name="Crous P."/>
            <person name="Grigoriev I."/>
        </authorList>
    </citation>
    <scope>NUCLEOTIDE SEQUENCE</scope>
    <source>
        <strain evidence="1">ATCC 200398</strain>
    </source>
</reference>
<organism evidence="1 2">
    <name type="scientific">Lindgomyces ingoldianus</name>
    <dbReference type="NCBI Taxonomy" id="673940"/>
    <lineage>
        <taxon>Eukaryota</taxon>
        <taxon>Fungi</taxon>
        <taxon>Dikarya</taxon>
        <taxon>Ascomycota</taxon>
        <taxon>Pezizomycotina</taxon>
        <taxon>Dothideomycetes</taxon>
        <taxon>Pleosporomycetidae</taxon>
        <taxon>Pleosporales</taxon>
        <taxon>Lindgomycetaceae</taxon>
        <taxon>Lindgomyces</taxon>
    </lineage>
</organism>